<keyword evidence="2" id="KW-1185">Reference proteome</keyword>
<dbReference type="Gramene" id="OB09G14100.1">
    <property type="protein sequence ID" value="OB09G14100.1"/>
    <property type="gene ID" value="OB09G14100"/>
</dbReference>
<accession>J3MWN1</accession>
<dbReference type="HOGENOM" id="CLU_2929674_0_0_1"/>
<reference evidence="1" key="1">
    <citation type="journal article" date="2013" name="Nat. Commun.">
        <title>Whole-genome sequencing of Oryza brachyantha reveals mechanisms underlying Oryza genome evolution.</title>
        <authorList>
            <person name="Chen J."/>
            <person name="Huang Q."/>
            <person name="Gao D."/>
            <person name="Wang J."/>
            <person name="Lang Y."/>
            <person name="Liu T."/>
            <person name="Li B."/>
            <person name="Bai Z."/>
            <person name="Luis Goicoechea J."/>
            <person name="Liang C."/>
            <person name="Chen C."/>
            <person name="Zhang W."/>
            <person name="Sun S."/>
            <person name="Liao Y."/>
            <person name="Zhang X."/>
            <person name="Yang L."/>
            <person name="Song C."/>
            <person name="Wang M."/>
            <person name="Shi J."/>
            <person name="Liu G."/>
            <person name="Liu J."/>
            <person name="Zhou H."/>
            <person name="Zhou W."/>
            <person name="Yu Q."/>
            <person name="An N."/>
            <person name="Chen Y."/>
            <person name="Cai Q."/>
            <person name="Wang B."/>
            <person name="Liu B."/>
            <person name="Min J."/>
            <person name="Huang Y."/>
            <person name="Wu H."/>
            <person name="Li Z."/>
            <person name="Zhang Y."/>
            <person name="Yin Y."/>
            <person name="Song W."/>
            <person name="Jiang J."/>
            <person name="Jackson S.A."/>
            <person name="Wing R.A."/>
            <person name="Wang J."/>
            <person name="Chen M."/>
        </authorList>
    </citation>
    <scope>NUCLEOTIDE SEQUENCE [LARGE SCALE GENOMIC DNA]</scope>
    <source>
        <strain evidence="1">cv. IRGC 101232</strain>
    </source>
</reference>
<organism evidence="1">
    <name type="scientific">Oryza brachyantha</name>
    <name type="common">malo sina</name>
    <dbReference type="NCBI Taxonomy" id="4533"/>
    <lineage>
        <taxon>Eukaryota</taxon>
        <taxon>Viridiplantae</taxon>
        <taxon>Streptophyta</taxon>
        <taxon>Embryophyta</taxon>
        <taxon>Tracheophyta</taxon>
        <taxon>Spermatophyta</taxon>
        <taxon>Magnoliopsida</taxon>
        <taxon>Liliopsida</taxon>
        <taxon>Poales</taxon>
        <taxon>Poaceae</taxon>
        <taxon>BOP clade</taxon>
        <taxon>Oryzoideae</taxon>
        <taxon>Oryzeae</taxon>
        <taxon>Oryzinae</taxon>
        <taxon>Oryza</taxon>
    </lineage>
</organism>
<protein>
    <submittedName>
        <fullName evidence="1">Uncharacterized protein</fullName>
    </submittedName>
</protein>
<sequence>GGLVLGLLRADSKPMKTFVREGAMWLFCQDNQLVLYIYLLAKLPALWLGTDVSARLALVFY</sequence>
<evidence type="ECO:0000313" key="1">
    <source>
        <dbReference type="EnsemblPlants" id="OB09G14100.1"/>
    </source>
</evidence>
<dbReference type="Proteomes" id="UP000006038">
    <property type="component" value="Chromosome 9"/>
</dbReference>
<dbReference type="EnsemblPlants" id="OB09G14100.1">
    <property type="protein sequence ID" value="OB09G14100.1"/>
    <property type="gene ID" value="OB09G14100"/>
</dbReference>
<dbReference type="AlphaFoldDB" id="J3MWN1"/>
<name>J3MWN1_ORYBR</name>
<evidence type="ECO:0000313" key="2">
    <source>
        <dbReference type="Proteomes" id="UP000006038"/>
    </source>
</evidence>
<proteinExistence type="predicted"/>
<reference evidence="1" key="2">
    <citation type="submission" date="2013-04" db="UniProtKB">
        <authorList>
            <consortium name="EnsemblPlants"/>
        </authorList>
    </citation>
    <scope>IDENTIFICATION</scope>
</reference>